<dbReference type="AlphaFoldDB" id="A0A6V6YT27"/>
<evidence type="ECO:0000313" key="3">
    <source>
        <dbReference type="EMBL" id="CAD0002610.1"/>
    </source>
</evidence>
<keyword evidence="1 3" id="KW-0808">Transferase</keyword>
<comment type="caution">
    <text evidence="3">The sequence shown here is derived from an EMBL/GenBank/DDBJ whole genome shotgun (WGS) entry which is preliminary data.</text>
</comment>
<dbReference type="GO" id="GO:0032259">
    <property type="term" value="P:methylation"/>
    <property type="evidence" value="ECO:0007669"/>
    <property type="project" value="UniProtKB-KW"/>
</dbReference>
<evidence type="ECO:0000259" key="2">
    <source>
        <dbReference type="Pfam" id="PF13649"/>
    </source>
</evidence>
<dbReference type="Pfam" id="PF13649">
    <property type="entry name" value="Methyltransf_25"/>
    <property type="match status" value="1"/>
</dbReference>
<name>A0A6V6YT27_9FLAO</name>
<feature type="domain" description="Methyltransferase" evidence="2">
    <location>
        <begin position="54"/>
        <end position="141"/>
    </location>
</feature>
<dbReference type="PANTHER" id="PTHR43861:SF3">
    <property type="entry name" value="PUTATIVE (AFU_ORTHOLOGUE AFUA_2G14390)-RELATED"/>
    <property type="match status" value="1"/>
</dbReference>
<dbReference type="GO" id="GO:0008168">
    <property type="term" value="F:methyltransferase activity"/>
    <property type="evidence" value="ECO:0007669"/>
    <property type="project" value="UniProtKB-KW"/>
</dbReference>
<keyword evidence="3" id="KW-0489">Methyltransferase</keyword>
<sequence>MHDKNKRNNMTTPWAQRWDDRYSKEEFAYGEEPNNYLKEQLEKLNPGTILFPAEGEGRNAVFAARIGWKADAFDISAEGKNKAIKLAEANNVTIGYQVGELESLDYQTEQFDAIALIYAHFPAEIKSAIHKTLQQYLRKGGIIIFEAFSKKHLEYLAKDHKVGGPKDIESLFSIEEIQSDFSDYEIIELEEKEIELSEGLFHNGKGSVIRFVGRKK</sequence>
<protein>
    <submittedName>
        <fullName evidence="3">SAM-dependent methyltransferase</fullName>
    </submittedName>
</protein>
<dbReference type="InterPro" id="IPR029063">
    <property type="entry name" value="SAM-dependent_MTases_sf"/>
</dbReference>
<dbReference type="PANTHER" id="PTHR43861">
    <property type="entry name" value="TRANS-ACONITATE 2-METHYLTRANSFERASE-RELATED"/>
    <property type="match status" value="1"/>
</dbReference>
<dbReference type="EMBL" id="CAIJDP010000060">
    <property type="protein sequence ID" value="CAD0002610.1"/>
    <property type="molecule type" value="Genomic_DNA"/>
</dbReference>
<dbReference type="Gene3D" id="3.40.50.150">
    <property type="entry name" value="Vaccinia Virus protein VP39"/>
    <property type="match status" value="1"/>
</dbReference>
<reference evidence="3 4" key="1">
    <citation type="submission" date="2020-06" db="EMBL/GenBank/DDBJ databases">
        <authorList>
            <person name="Criscuolo A."/>
        </authorList>
    </citation>
    <scope>NUCLEOTIDE SEQUENCE [LARGE SCALE GENOMIC DNA]</scope>
    <source>
        <strain evidence="4">CIP 111411</strain>
    </source>
</reference>
<evidence type="ECO:0000256" key="1">
    <source>
        <dbReference type="ARBA" id="ARBA00022679"/>
    </source>
</evidence>
<dbReference type="Proteomes" id="UP000530060">
    <property type="component" value="Unassembled WGS sequence"/>
</dbReference>
<evidence type="ECO:0000313" key="4">
    <source>
        <dbReference type="Proteomes" id="UP000530060"/>
    </source>
</evidence>
<gene>
    <name evidence="3" type="ORF">FLAT13_01264</name>
</gene>
<organism evidence="3 4">
    <name type="scientific">Flavobacterium salmonis</name>
    <dbReference type="NCBI Taxonomy" id="2654844"/>
    <lineage>
        <taxon>Bacteria</taxon>
        <taxon>Pseudomonadati</taxon>
        <taxon>Bacteroidota</taxon>
        <taxon>Flavobacteriia</taxon>
        <taxon>Flavobacteriales</taxon>
        <taxon>Flavobacteriaceae</taxon>
        <taxon>Flavobacterium</taxon>
    </lineage>
</organism>
<dbReference type="SUPFAM" id="SSF53335">
    <property type="entry name" value="S-adenosyl-L-methionine-dependent methyltransferases"/>
    <property type="match status" value="1"/>
</dbReference>
<dbReference type="InterPro" id="IPR041698">
    <property type="entry name" value="Methyltransf_25"/>
</dbReference>
<keyword evidence="4" id="KW-1185">Reference proteome</keyword>
<accession>A0A6V6YT27</accession>
<proteinExistence type="predicted"/>